<dbReference type="Proteomes" id="UP000509241">
    <property type="component" value="Chromosome"/>
</dbReference>
<dbReference type="InterPro" id="IPR040493">
    <property type="entry name" value="DUF5518"/>
</dbReference>
<keyword evidence="2" id="KW-1133">Transmembrane helix</keyword>
<reference evidence="3 4" key="1">
    <citation type="submission" date="2020-07" db="EMBL/GenBank/DDBJ databases">
        <authorList>
            <person name="Cui H."/>
        </authorList>
    </citation>
    <scope>NUCLEOTIDE SEQUENCE [LARGE SCALE GENOMIC DNA]</scope>
    <source>
        <strain evidence="3 4">YPL8</strain>
    </source>
</reference>
<dbReference type="RefSeq" id="WP_179261335.1">
    <property type="nucleotide sequence ID" value="NZ_CP058601.1"/>
</dbReference>
<feature type="transmembrane region" description="Helical" evidence="2">
    <location>
        <begin position="259"/>
        <end position="292"/>
    </location>
</feature>
<feature type="transmembrane region" description="Helical" evidence="2">
    <location>
        <begin position="72"/>
        <end position="91"/>
    </location>
</feature>
<dbReference type="AlphaFoldDB" id="A0A7D5KXV2"/>
<organism evidence="3 4">
    <name type="scientific">Natrinema halophilum</name>
    <dbReference type="NCBI Taxonomy" id="1699371"/>
    <lineage>
        <taxon>Archaea</taxon>
        <taxon>Methanobacteriati</taxon>
        <taxon>Methanobacteriota</taxon>
        <taxon>Stenosarchaea group</taxon>
        <taxon>Halobacteria</taxon>
        <taxon>Halobacteriales</taxon>
        <taxon>Natrialbaceae</taxon>
        <taxon>Natrinema</taxon>
    </lineage>
</organism>
<name>A0A7D5KXV2_9EURY</name>
<feature type="transmembrane region" description="Helical" evidence="2">
    <location>
        <begin position="17"/>
        <end position="36"/>
    </location>
</feature>
<accession>A0A7D5KXV2</accession>
<keyword evidence="2" id="KW-0472">Membrane</keyword>
<sequence>MGTRSGDSSSGSSVRRIAGSFLAGLVAIGVVAIAAIDSSRFVLAAVLSPAVGGAVSGFFARGRRRLGTVLGMLLGLTVMISSFALFGYWLANAPPMTGGAGLGIAALFLIVVVVGLLAILFGGLGGLLGATLRSELDRAPRTGAVEEREDTADSGRFGDSGSADVTVDSRPEAERPTVGSSDRDADDRTVGSSDRDADDRTVGSSDRDADDRTADDRRPITNVMVGSALSTVIFFVPGSPFIGGVATGYLEQAGWRRGAVLGAVSGLVATPLVLAVLVLLAVAVFFVFAGVFVDYLPWLAALLAAYFVVLSAVGGAIGGALSSPRTNG</sequence>
<evidence type="ECO:0000256" key="2">
    <source>
        <dbReference type="SAM" id="Phobius"/>
    </source>
</evidence>
<dbReference type="GeneID" id="56034104"/>
<evidence type="ECO:0000313" key="4">
    <source>
        <dbReference type="Proteomes" id="UP000509241"/>
    </source>
</evidence>
<feature type="transmembrane region" description="Helical" evidence="2">
    <location>
        <begin position="103"/>
        <end position="128"/>
    </location>
</feature>
<dbReference type="Pfam" id="PF17647">
    <property type="entry name" value="DUF5518"/>
    <property type="match status" value="1"/>
</dbReference>
<proteinExistence type="predicted"/>
<feature type="transmembrane region" description="Helical" evidence="2">
    <location>
        <begin position="298"/>
        <end position="321"/>
    </location>
</feature>
<keyword evidence="4" id="KW-1185">Reference proteome</keyword>
<feature type="compositionally biased region" description="Basic and acidic residues" evidence="1">
    <location>
        <begin position="167"/>
        <end position="215"/>
    </location>
</feature>
<feature type="transmembrane region" description="Helical" evidence="2">
    <location>
        <begin position="42"/>
        <end position="60"/>
    </location>
</feature>
<feature type="region of interest" description="Disordered" evidence="1">
    <location>
        <begin position="141"/>
        <end position="215"/>
    </location>
</feature>
<keyword evidence="2" id="KW-0812">Transmembrane</keyword>
<dbReference type="KEGG" id="haly:HYG82_12395"/>
<protein>
    <submittedName>
        <fullName evidence="3">DUF5518 domain-containing protein</fullName>
    </submittedName>
</protein>
<gene>
    <name evidence="3" type="ORF">HYG82_12395</name>
</gene>
<dbReference type="EMBL" id="CP058601">
    <property type="protein sequence ID" value="QLG49602.1"/>
    <property type="molecule type" value="Genomic_DNA"/>
</dbReference>
<evidence type="ECO:0000313" key="3">
    <source>
        <dbReference type="EMBL" id="QLG49602.1"/>
    </source>
</evidence>
<evidence type="ECO:0000256" key="1">
    <source>
        <dbReference type="SAM" id="MobiDB-lite"/>
    </source>
</evidence>